<dbReference type="InterPro" id="IPR047951">
    <property type="entry name" value="Transpos_ISL3"/>
</dbReference>
<dbReference type="PANTHER" id="PTHR33498">
    <property type="entry name" value="TRANSPOSASE FOR INSERTION SEQUENCE ELEMENT IS1557"/>
    <property type="match status" value="1"/>
</dbReference>
<reference evidence="3" key="1">
    <citation type="submission" date="2021-01" db="EMBL/GenBank/DDBJ databases">
        <title>Modified the classification status of verrucomicrobia.</title>
        <authorList>
            <person name="Feng X."/>
        </authorList>
    </citation>
    <scope>NUCLEOTIDE SEQUENCE</scope>
    <source>
        <strain evidence="3">KCTC 13126</strain>
    </source>
</reference>
<dbReference type="Proteomes" id="UP000617628">
    <property type="component" value="Unassembled WGS sequence"/>
</dbReference>
<dbReference type="InterPro" id="IPR032877">
    <property type="entry name" value="Transposase_HTH"/>
</dbReference>
<protein>
    <submittedName>
        <fullName evidence="3">ISL3 family transposase</fullName>
    </submittedName>
</protein>
<proteinExistence type="predicted"/>
<organism evidence="3 4">
    <name type="scientific">Pelagicoccus mobilis</name>
    <dbReference type="NCBI Taxonomy" id="415221"/>
    <lineage>
        <taxon>Bacteria</taxon>
        <taxon>Pseudomonadati</taxon>
        <taxon>Verrucomicrobiota</taxon>
        <taxon>Opitutia</taxon>
        <taxon>Puniceicoccales</taxon>
        <taxon>Pelagicoccaceae</taxon>
        <taxon>Pelagicoccus</taxon>
    </lineage>
</organism>
<feature type="domain" description="Transposase IS204/IS1001/IS1096/IS1165 helix-turn-helix" evidence="2">
    <location>
        <begin position="1"/>
        <end position="38"/>
    </location>
</feature>
<dbReference type="NCBIfam" id="NF033550">
    <property type="entry name" value="transpos_ISL3"/>
    <property type="match status" value="1"/>
</dbReference>
<sequence>MTSRLVRCVEELCKVLPIKHVSTLVGLSWNTVKRIDKARLIRELPSIAWGEVRRLAIDEFALHKGHRYATVVADADTRQVLWVGEGRSRLDLRPFFEQLGEYAKSIEAVAMDQNSAFDLEVKLHCPQAEVVYDLFHVVAKYGREVIDRVRVDQANTLRSDKPARRAVKRSRWLLLKNRSNLSGKQEAKLEELIAINQPLATVYVLKEQLKELWRCRNAWEAFKLWRQWWRSCRESGLKPLMDFARKLLPYLRGILASAKYPLNTSVLEGMNNKIKVIKRMAYGYRDIQYFFLKIKHAFPAKW</sequence>
<evidence type="ECO:0000313" key="3">
    <source>
        <dbReference type="EMBL" id="MBK1876619.1"/>
    </source>
</evidence>
<name>A0A934VQL3_9BACT</name>
<keyword evidence="4" id="KW-1185">Reference proteome</keyword>
<dbReference type="InterPro" id="IPR002560">
    <property type="entry name" value="Transposase_DDE"/>
</dbReference>
<dbReference type="PANTHER" id="PTHR33498:SF1">
    <property type="entry name" value="TRANSPOSASE FOR INSERTION SEQUENCE ELEMENT IS1557"/>
    <property type="match status" value="1"/>
</dbReference>
<evidence type="ECO:0000313" key="4">
    <source>
        <dbReference type="Proteomes" id="UP000617628"/>
    </source>
</evidence>
<comment type="caution">
    <text evidence="3">The sequence shown here is derived from an EMBL/GenBank/DDBJ whole genome shotgun (WGS) entry which is preliminary data.</text>
</comment>
<dbReference type="Pfam" id="PF01610">
    <property type="entry name" value="DDE_Tnp_ISL3"/>
    <property type="match status" value="1"/>
</dbReference>
<dbReference type="EMBL" id="JAENIL010000010">
    <property type="protein sequence ID" value="MBK1876619.1"/>
    <property type="molecule type" value="Genomic_DNA"/>
</dbReference>
<evidence type="ECO:0000259" key="2">
    <source>
        <dbReference type="Pfam" id="PF13542"/>
    </source>
</evidence>
<accession>A0A934VQL3</accession>
<dbReference type="AlphaFoldDB" id="A0A934VQL3"/>
<dbReference type="Pfam" id="PF13542">
    <property type="entry name" value="HTH_Tnp_ISL3"/>
    <property type="match status" value="1"/>
</dbReference>
<evidence type="ECO:0000259" key="1">
    <source>
        <dbReference type="Pfam" id="PF01610"/>
    </source>
</evidence>
<feature type="domain" description="Transposase IS204/IS1001/IS1096/IS1165 DDE" evidence="1">
    <location>
        <begin position="55"/>
        <end position="294"/>
    </location>
</feature>
<gene>
    <name evidence="3" type="ORF">JIN87_07055</name>
</gene>